<dbReference type="InterPro" id="IPR014875">
    <property type="entry name" value="Mor_transcription_activator"/>
</dbReference>
<dbReference type="Proteomes" id="UP000095651">
    <property type="component" value="Unassembled WGS sequence"/>
</dbReference>
<evidence type="ECO:0000259" key="1">
    <source>
        <dbReference type="Pfam" id="PF08765"/>
    </source>
</evidence>
<sequence length="108" mass="12430">MNRLADKLTIEMIPDGIWRTVAEEIGVDNLLKLAELVGGANIYIPKAESFVRPVLYEKIKEEYNGYNAPQLSRRYGVTERWIRQICGNDFPGQVELLDYLAELENSRK</sequence>
<proteinExistence type="predicted"/>
<evidence type="ECO:0000313" key="2">
    <source>
        <dbReference type="EMBL" id="CUP39606.1"/>
    </source>
</evidence>
<dbReference type="SUPFAM" id="SSF46689">
    <property type="entry name" value="Homeodomain-like"/>
    <property type="match status" value="1"/>
</dbReference>
<feature type="domain" description="Mor transcription activator" evidence="1">
    <location>
        <begin position="2"/>
        <end position="85"/>
    </location>
</feature>
<dbReference type="EMBL" id="CYZE01000028">
    <property type="protein sequence ID" value="CUP39606.1"/>
    <property type="molecule type" value="Genomic_DNA"/>
</dbReference>
<dbReference type="RefSeq" id="WP_055660510.1">
    <property type="nucleotide sequence ID" value="NZ_CABIXC010000028.1"/>
</dbReference>
<organism evidence="2 3">
    <name type="scientific">Hungatella hathewayi</name>
    <dbReference type="NCBI Taxonomy" id="154046"/>
    <lineage>
        <taxon>Bacteria</taxon>
        <taxon>Bacillati</taxon>
        <taxon>Bacillota</taxon>
        <taxon>Clostridia</taxon>
        <taxon>Lachnospirales</taxon>
        <taxon>Lachnospiraceae</taxon>
        <taxon>Hungatella</taxon>
    </lineage>
</organism>
<dbReference type="InterPro" id="IPR009057">
    <property type="entry name" value="Homeodomain-like_sf"/>
</dbReference>
<dbReference type="AlphaFoldDB" id="A0A174MVY9"/>
<dbReference type="Gene3D" id="1.10.10.60">
    <property type="entry name" value="Homeodomain-like"/>
    <property type="match status" value="1"/>
</dbReference>
<protein>
    <submittedName>
        <fullName evidence="2">Phage-related regulatory protein</fullName>
    </submittedName>
</protein>
<evidence type="ECO:0000313" key="3">
    <source>
        <dbReference type="Proteomes" id="UP000095651"/>
    </source>
</evidence>
<gene>
    <name evidence="2" type="ORF">ERS852407_05818</name>
</gene>
<name>A0A174MVY9_9FIRM</name>
<reference evidence="2 3" key="1">
    <citation type="submission" date="2015-09" db="EMBL/GenBank/DDBJ databases">
        <authorList>
            <consortium name="Pathogen Informatics"/>
        </authorList>
    </citation>
    <scope>NUCLEOTIDE SEQUENCE [LARGE SCALE GENOMIC DNA]</scope>
    <source>
        <strain evidence="2 3">2789STDY5608850</strain>
    </source>
</reference>
<accession>A0A174MVY9</accession>
<dbReference type="Pfam" id="PF08765">
    <property type="entry name" value="Mor"/>
    <property type="match status" value="1"/>
</dbReference>